<evidence type="ECO:0000256" key="2">
    <source>
        <dbReference type="ARBA" id="ARBA00022964"/>
    </source>
</evidence>
<proteinExistence type="inferred from homology"/>
<feature type="signal peptide" evidence="4">
    <location>
        <begin position="1"/>
        <end position="19"/>
    </location>
</feature>
<dbReference type="InterPro" id="IPR039387">
    <property type="entry name" value="3_4-PCD"/>
</dbReference>
<protein>
    <submittedName>
        <fullName evidence="6">Protocatechuate 3,4-dioxygenase</fullName>
    </submittedName>
</protein>
<dbReference type="Pfam" id="PF00775">
    <property type="entry name" value="Dioxygenase_C"/>
    <property type="match status" value="1"/>
</dbReference>
<keyword evidence="3" id="KW-0560">Oxidoreductase</keyword>
<evidence type="ECO:0000313" key="7">
    <source>
        <dbReference type="Proteomes" id="UP001057998"/>
    </source>
</evidence>
<dbReference type="CDD" id="cd03459">
    <property type="entry name" value="3_4-PCD"/>
    <property type="match status" value="1"/>
</dbReference>
<dbReference type="InterPro" id="IPR000627">
    <property type="entry name" value="Intradiol_dOase_C"/>
</dbReference>
<reference evidence="6" key="1">
    <citation type="submission" date="2022-07" db="EMBL/GenBank/DDBJ databases">
        <title>Genome sequencing of Photobacterium atrarenae GJH2-4.</title>
        <authorList>
            <person name="Park S.-J."/>
        </authorList>
    </citation>
    <scope>NUCLEOTIDE SEQUENCE</scope>
    <source>
        <strain evidence="6">GJH2-4</strain>
    </source>
</reference>
<keyword evidence="4" id="KW-0732">Signal</keyword>
<feature type="chain" id="PRO_5046250385" evidence="4">
    <location>
        <begin position="20"/>
        <end position="193"/>
    </location>
</feature>
<dbReference type="PROSITE" id="PS00083">
    <property type="entry name" value="INTRADIOL_DIOXYGENAS"/>
    <property type="match status" value="1"/>
</dbReference>
<sequence>MNRRNFLACWSLAMWPAVWLPSAWGRGALARTPSQTEGPFYPVVAIPFRESLIGDQAAVNGTPMWLSGRVLDMSGQPVTDCRVEIWQCDGAGIYHHPRQSGHEQVDRHFAGFGAALTDSQGHYRFHTLYPVPYTGRPPHIHVKIWQGGRELLTTQLYLQDQTGNEWWARNREALQIDPMPQSDGLAANFDFVV</sequence>
<gene>
    <name evidence="6" type="ORF">NNL38_17820</name>
</gene>
<keyword evidence="2" id="KW-0223">Dioxygenase</keyword>
<evidence type="ECO:0000256" key="1">
    <source>
        <dbReference type="ARBA" id="ARBA00007825"/>
    </source>
</evidence>
<comment type="similarity">
    <text evidence="1">Belongs to the intradiol ring-cleavage dioxygenase family.</text>
</comment>
<feature type="domain" description="Intradiol ring-cleavage dioxygenases" evidence="5">
    <location>
        <begin position="66"/>
        <end position="94"/>
    </location>
</feature>
<evidence type="ECO:0000313" key="6">
    <source>
        <dbReference type="EMBL" id="UTV30434.1"/>
    </source>
</evidence>
<name>A0ABY5GMU2_9GAMM</name>
<dbReference type="SUPFAM" id="SSF49482">
    <property type="entry name" value="Aromatic compound dioxygenase"/>
    <property type="match status" value="1"/>
</dbReference>
<dbReference type="PANTHER" id="PTHR33711">
    <property type="entry name" value="DIOXYGENASE, PUTATIVE (AFU_ORTHOLOGUE AFUA_2G02910)-RELATED"/>
    <property type="match status" value="1"/>
</dbReference>
<dbReference type="PANTHER" id="PTHR33711:SF9">
    <property type="entry name" value="PROTOCATECHUATE 3,4-DIOXYGENASE ALPHA CHAIN"/>
    <property type="match status" value="1"/>
</dbReference>
<evidence type="ECO:0000256" key="4">
    <source>
        <dbReference type="SAM" id="SignalP"/>
    </source>
</evidence>
<dbReference type="RefSeq" id="WP_255391793.1">
    <property type="nucleotide sequence ID" value="NZ_CP101509.1"/>
</dbReference>
<dbReference type="InterPro" id="IPR050770">
    <property type="entry name" value="Intradiol_RC_Dioxygenase"/>
</dbReference>
<accession>A0ABY5GMU2</accession>
<evidence type="ECO:0000256" key="3">
    <source>
        <dbReference type="ARBA" id="ARBA00023002"/>
    </source>
</evidence>
<evidence type="ECO:0000259" key="5">
    <source>
        <dbReference type="PROSITE" id="PS00083"/>
    </source>
</evidence>
<dbReference type="EMBL" id="CP101509">
    <property type="protein sequence ID" value="UTV30434.1"/>
    <property type="molecule type" value="Genomic_DNA"/>
</dbReference>
<dbReference type="InterPro" id="IPR015889">
    <property type="entry name" value="Intradiol_dOase_core"/>
</dbReference>
<keyword evidence="7" id="KW-1185">Reference proteome</keyword>
<dbReference type="Proteomes" id="UP001057998">
    <property type="component" value="Chromosome 2"/>
</dbReference>
<organism evidence="6 7">
    <name type="scientific">Photobacterium atrarenae</name>
    <dbReference type="NCBI Taxonomy" id="865757"/>
    <lineage>
        <taxon>Bacteria</taxon>
        <taxon>Pseudomonadati</taxon>
        <taxon>Pseudomonadota</taxon>
        <taxon>Gammaproteobacteria</taxon>
        <taxon>Vibrionales</taxon>
        <taxon>Vibrionaceae</taxon>
        <taxon>Photobacterium</taxon>
    </lineage>
</organism>
<dbReference type="Gene3D" id="2.60.130.10">
    <property type="entry name" value="Aromatic compound dioxygenase"/>
    <property type="match status" value="1"/>
</dbReference>